<feature type="compositionally biased region" description="Basic and acidic residues" evidence="1">
    <location>
        <begin position="68"/>
        <end position="85"/>
    </location>
</feature>
<keyword evidence="3" id="KW-1185">Reference proteome</keyword>
<evidence type="ECO:0000313" key="2">
    <source>
        <dbReference type="EMBL" id="CAH1426457.1"/>
    </source>
</evidence>
<protein>
    <submittedName>
        <fullName evidence="2">Uncharacterized protein</fullName>
    </submittedName>
</protein>
<name>A0AAU9MIZ8_9ASTR</name>
<gene>
    <name evidence="2" type="ORF">LVIROSA_LOCUS13532</name>
</gene>
<comment type="caution">
    <text evidence="2">The sequence shown here is derived from an EMBL/GenBank/DDBJ whole genome shotgun (WGS) entry which is preliminary data.</text>
</comment>
<accession>A0AAU9MIZ8</accession>
<proteinExistence type="predicted"/>
<feature type="compositionally biased region" description="Acidic residues" evidence="1">
    <location>
        <begin position="58"/>
        <end position="67"/>
    </location>
</feature>
<feature type="region of interest" description="Disordered" evidence="1">
    <location>
        <begin position="1"/>
        <end position="85"/>
    </location>
</feature>
<evidence type="ECO:0000256" key="1">
    <source>
        <dbReference type="SAM" id="MobiDB-lite"/>
    </source>
</evidence>
<dbReference type="Proteomes" id="UP001157418">
    <property type="component" value="Unassembled WGS sequence"/>
</dbReference>
<dbReference type="EMBL" id="CAKMRJ010002223">
    <property type="protein sequence ID" value="CAH1426457.1"/>
    <property type="molecule type" value="Genomic_DNA"/>
</dbReference>
<organism evidence="2 3">
    <name type="scientific">Lactuca virosa</name>
    <dbReference type="NCBI Taxonomy" id="75947"/>
    <lineage>
        <taxon>Eukaryota</taxon>
        <taxon>Viridiplantae</taxon>
        <taxon>Streptophyta</taxon>
        <taxon>Embryophyta</taxon>
        <taxon>Tracheophyta</taxon>
        <taxon>Spermatophyta</taxon>
        <taxon>Magnoliopsida</taxon>
        <taxon>eudicotyledons</taxon>
        <taxon>Gunneridae</taxon>
        <taxon>Pentapetalae</taxon>
        <taxon>asterids</taxon>
        <taxon>campanulids</taxon>
        <taxon>Asterales</taxon>
        <taxon>Asteraceae</taxon>
        <taxon>Cichorioideae</taxon>
        <taxon>Cichorieae</taxon>
        <taxon>Lactucinae</taxon>
        <taxon>Lactuca</taxon>
    </lineage>
</organism>
<feature type="compositionally biased region" description="Polar residues" evidence="1">
    <location>
        <begin position="1"/>
        <end position="12"/>
    </location>
</feature>
<reference evidence="2 3" key="1">
    <citation type="submission" date="2022-01" db="EMBL/GenBank/DDBJ databases">
        <authorList>
            <person name="Xiong W."/>
            <person name="Schranz E."/>
        </authorList>
    </citation>
    <scope>NUCLEOTIDE SEQUENCE [LARGE SCALE GENOMIC DNA]</scope>
</reference>
<evidence type="ECO:0000313" key="3">
    <source>
        <dbReference type="Proteomes" id="UP001157418"/>
    </source>
</evidence>
<sequence>MNEYTPNPSQGPSHARGGDVMTAWNPSSEFQLRDESTNEDKDEDQLMVTGDKRKSGEDEKEESDDDKEMAKEVLAHPSERKQPCF</sequence>
<dbReference type="AlphaFoldDB" id="A0AAU9MIZ8"/>